<sequence>MSNKTYYSVMKNDSLVLDWTTHSQDVVKTLKQDSKCILVSLSGNSSIPIDDLMDIGKLNIYEQETMDHFMNEKTCGDVYLDNAFTLIDDLEAQYNSDDSKYSFEIYLATALSKRMKLSQKMSWLLMTSFLVSRIPELKNVTFSYPGKDWSPFDSEFFDKLIEEPYEQPFTDQKVETFFESKPLSTYNYVAKAFQDLTELSKIDKNDISLNNLQSSYSFGLIRMSFELLKYFS</sequence>
<dbReference type="KEGG" id="lalw:BTM29_11900"/>
<dbReference type="Proteomes" id="UP000187499">
    <property type="component" value="Chromosome"/>
</dbReference>
<evidence type="ECO:0000313" key="1">
    <source>
        <dbReference type="EMBL" id="APX73208.1"/>
    </source>
</evidence>
<evidence type="ECO:0000313" key="2">
    <source>
        <dbReference type="Proteomes" id="UP000187499"/>
    </source>
</evidence>
<dbReference type="RefSeq" id="WP_076618243.1">
    <property type="nucleotide sequence ID" value="NZ_CP019323.1"/>
</dbReference>
<organism evidence="1 2">
    <name type="scientific">Companilactobacillus allii</name>
    <dbReference type="NCBI Taxonomy" id="1847728"/>
    <lineage>
        <taxon>Bacteria</taxon>
        <taxon>Bacillati</taxon>
        <taxon>Bacillota</taxon>
        <taxon>Bacilli</taxon>
        <taxon>Lactobacillales</taxon>
        <taxon>Lactobacillaceae</taxon>
        <taxon>Companilactobacillus</taxon>
    </lineage>
</organism>
<dbReference type="STRING" id="1847728.BTM29_11900"/>
<dbReference type="AlphaFoldDB" id="A0A1P8Q5R9"/>
<dbReference type="EMBL" id="CP019323">
    <property type="protein sequence ID" value="APX73208.1"/>
    <property type="molecule type" value="Genomic_DNA"/>
</dbReference>
<proteinExistence type="predicted"/>
<name>A0A1P8Q5R9_9LACO</name>
<dbReference type="OrthoDB" id="2282599at2"/>
<protein>
    <submittedName>
        <fullName evidence="1">Uncharacterized protein</fullName>
    </submittedName>
</protein>
<gene>
    <name evidence="1" type="ORF">BTM29_11900</name>
</gene>
<keyword evidence="2" id="KW-1185">Reference proteome</keyword>
<reference evidence="2" key="1">
    <citation type="submission" date="2016-12" db="EMBL/GenBank/DDBJ databases">
        <authorList>
            <person name="Jung M.Y."/>
            <person name="Lee S.H."/>
        </authorList>
    </citation>
    <scope>NUCLEOTIDE SEQUENCE [LARGE SCALE GENOMIC DNA]</scope>
    <source>
        <strain evidence="2">WiKim39</strain>
    </source>
</reference>
<accession>A0A1P8Q5R9</accession>